<accession>A0ABX1LLV8</accession>
<dbReference type="PANTHER" id="PTHR35769:SF2">
    <property type="entry name" value="CALCINEURIN-LIKE METALLO-PHOSPHOESTERASE SUPERFAMILY PROTEIN"/>
    <property type="match status" value="1"/>
</dbReference>
<name>A0ABX1LLV8_9CYAN</name>
<protein>
    <submittedName>
        <fullName evidence="2">TIGR04168 family protein</fullName>
    </submittedName>
</protein>
<keyword evidence="3" id="KW-1185">Reference proteome</keyword>
<dbReference type="InterPro" id="IPR027629">
    <property type="entry name" value="DevT-like"/>
</dbReference>
<dbReference type="Pfam" id="PF00149">
    <property type="entry name" value="Metallophos"/>
    <property type="match status" value="1"/>
</dbReference>
<dbReference type="Gene3D" id="3.60.21.10">
    <property type="match status" value="1"/>
</dbReference>
<dbReference type="CDD" id="cd07397">
    <property type="entry name" value="MPP_NostocDevT-like"/>
    <property type="match status" value="1"/>
</dbReference>
<dbReference type="SUPFAM" id="SSF56300">
    <property type="entry name" value="Metallo-dependent phosphatases"/>
    <property type="match status" value="1"/>
</dbReference>
<gene>
    <name evidence="2" type="ORF">HC246_03545</name>
</gene>
<dbReference type="EMBL" id="JAAVJL010000001">
    <property type="protein sequence ID" value="NMF57112.1"/>
    <property type="molecule type" value="Genomic_DNA"/>
</dbReference>
<sequence length="308" mass="34846">MPRSSIKIAVVGDVHDLWQPIEDRLALHTLQVDLVLFVGDFGNEAIEVVEAIANLDLPKAVILGNHDAWYSAVDPYSKSPNKKQCPYDRTKEDRVQRQLDLLGESHVGYSWIDFPEFNLSVVGARPFSWGSSKWKKKFFYRDRFQVNSFAESTQRITASVSNAKHDNVIFLGHNGPSGLGEEEYSICGKDWKPIGGDYGDPDFAEAIAKTYQMGKSVPLATFGHMHHHLRLNKDRRREAIATNDMGTIFFNSALTPRIVQTNDGYYRNFSIVTLEAGQVSQISIVWLDALLKVINEDILFVAERQQKE</sequence>
<comment type="caution">
    <text evidence="2">The sequence shown here is derived from an EMBL/GenBank/DDBJ whole genome shotgun (WGS) entry which is preliminary data.</text>
</comment>
<dbReference type="InterPro" id="IPR004843">
    <property type="entry name" value="Calcineurin-like_PHP"/>
</dbReference>
<evidence type="ECO:0000313" key="2">
    <source>
        <dbReference type="EMBL" id="NMF57112.1"/>
    </source>
</evidence>
<proteinExistence type="predicted"/>
<dbReference type="NCBIfam" id="TIGR04168">
    <property type="entry name" value="TIGR04168 family protein"/>
    <property type="match status" value="1"/>
</dbReference>
<organism evidence="2 3">
    <name type="scientific">Pseudanabaena yagii GIHE-NHR1</name>
    <dbReference type="NCBI Taxonomy" id="2722753"/>
    <lineage>
        <taxon>Bacteria</taxon>
        <taxon>Bacillati</taxon>
        <taxon>Cyanobacteriota</taxon>
        <taxon>Cyanophyceae</taxon>
        <taxon>Pseudanabaenales</taxon>
        <taxon>Pseudanabaenaceae</taxon>
        <taxon>Pseudanabaena</taxon>
        <taxon>Pseudanabaena yagii</taxon>
    </lineage>
</organism>
<evidence type="ECO:0000313" key="3">
    <source>
        <dbReference type="Proteomes" id="UP000738376"/>
    </source>
</evidence>
<dbReference type="Proteomes" id="UP000738376">
    <property type="component" value="Unassembled WGS sequence"/>
</dbReference>
<dbReference type="InterPro" id="IPR029052">
    <property type="entry name" value="Metallo-depent_PP-like"/>
</dbReference>
<dbReference type="PANTHER" id="PTHR35769">
    <property type="entry name" value="CALCINEURIN-LIKE METALLO-PHOSPHOESTERASE SUPERFAMILY PROTEIN"/>
    <property type="match status" value="1"/>
</dbReference>
<evidence type="ECO:0000259" key="1">
    <source>
        <dbReference type="Pfam" id="PF00149"/>
    </source>
</evidence>
<reference evidence="2 3" key="1">
    <citation type="submission" date="2020-03" db="EMBL/GenBank/DDBJ databases">
        <title>Draft Genome Sequence of 2-Methylisoborneol Producing Pseudanabaena yagii Strain GIHE-NHR1 Isolated from North Han River in South Korea.</title>
        <authorList>
            <person name="Jeong J."/>
        </authorList>
    </citation>
    <scope>NUCLEOTIDE SEQUENCE [LARGE SCALE GENOMIC DNA]</scope>
    <source>
        <strain evidence="2 3">GIHE-NHR1</strain>
    </source>
</reference>
<feature type="domain" description="Calcineurin-like phosphoesterase" evidence="1">
    <location>
        <begin position="6"/>
        <end position="227"/>
    </location>
</feature>
<dbReference type="RefSeq" id="WP_169362186.1">
    <property type="nucleotide sequence ID" value="NZ_JAAVJL010000001.1"/>
</dbReference>